<dbReference type="SMART" id="SM00822">
    <property type="entry name" value="PKS_KR"/>
    <property type="match status" value="1"/>
</dbReference>
<feature type="domain" description="Ketoreductase" evidence="4">
    <location>
        <begin position="16"/>
        <end position="202"/>
    </location>
</feature>
<reference evidence="5" key="1">
    <citation type="submission" date="2024-05" db="EMBL/GenBank/DDBJ databases">
        <authorList>
            <person name="Cai S.Y."/>
            <person name="Jin L.M."/>
            <person name="Li H.R."/>
        </authorList>
    </citation>
    <scope>NUCLEOTIDE SEQUENCE</scope>
    <source>
        <strain evidence="5">A5-74</strain>
    </source>
</reference>
<dbReference type="AlphaFoldDB" id="A0AAU8DPE4"/>
<evidence type="ECO:0000313" key="5">
    <source>
        <dbReference type="EMBL" id="XCG64060.1"/>
    </source>
</evidence>
<dbReference type="PRINTS" id="PR00080">
    <property type="entry name" value="SDRFAMILY"/>
</dbReference>
<keyword evidence="2" id="KW-0560">Oxidoreductase</keyword>
<proteinExistence type="inferred from homology"/>
<dbReference type="InterPro" id="IPR002347">
    <property type="entry name" value="SDR_fam"/>
</dbReference>
<dbReference type="InterPro" id="IPR036291">
    <property type="entry name" value="NAD(P)-bd_dom_sf"/>
</dbReference>
<dbReference type="Pfam" id="PF00106">
    <property type="entry name" value="adh_short"/>
    <property type="match status" value="1"/>
</dbReference>
<dbReference type="PANTHER" id="PTHR44196">
    <property type="entry name" value="DEHYDROGENASE/REDUCTASE SDR FAMILY MEMBER 7B"/>
    <property type="match status" value="1"/>
</dbReference>
<name>A0AAU8DPE4_9ACTN</name>
<dbReference type="GO" id="GO:0016020">
    <property type="term" value="C:membrane"/>
    <property type="evidence" value="ECO:0007669"/>
    <property type="project" value="TreeGrafter"/>
</dbReference>
<gene>
    <name evidence="5" type="ORF">ABLG96_01560</name>
</gene>
<evidence type="ECO:0000256" key="2">
    <source>
        <dbReference type="ARBA" id="ARBA00023002"/>
    </source>
</evidence>
<dbReference type="PROSITE" id="PS00061">
    <property type="entry name" value="ADH_SHORT"/>
    <property type="match status" value="1"/>
</dbReference>
<protein>
    <submittedName>
        <fullName evidence="5">SDR family NAD(P)-dependent oxidoreductase</fullName>
    </submittedName>
</protein>
<dbReference type="EMBL" id="CP159218">
    <property type="protein sequence ID" value="XCG64060.1"/>
    <property type="molecule type" value="Genomic_DNA"/>
</dbReference>
<dbReference type="InterPro" id="IPR057326">
    <property type="entry name" value="KR_dom"/>
</dbReference>
<dbReference type="GO" id="GO:0016491">
    <property type="term" value="F:oxidoreductase activity"/>
    <property type="evidence" value="ECO:0007669"/>
    <property type="project" value="UniProtKB-KW"/>
</dbReference>
<sequence length="281" mass="29601">MKLLSRSRNPYRFTGGTAIITGAAGGIGAAVARQLAARGSHLVLLDRDADGLARMVAELRGSRPALRIESVEIDLGDDAATRAVGATLASEHPETTLLINNAGVAMGGRFADLSLEEFHWLLDINLRAVITLTHHLLPVLVSHRGAHLVNISSVFGIIAPAGQSAYSTSKFAVRGFTECLRQELAPQGVGVTCVYPGGIATSVAKSARIPAKLAGADTERARAGMDKLLTISPDDAAAQIIAGIEHRKPRVLIGWSARIPDILARAAPGSYDTLLARVRRS</sequence>
<evidence type="ECO:0000256" key="1">
    <source>
        <dbReference type="ARBA" id="ARBA00006484"/>
    </source>
</evidence>
<dbReference type="InterPro" id="IPR020904">
    <property type="entry name" value="Sc_DH/Rdtase_CS"/>
</dbReference>
<dbReference type="SUPFAM" id="SSF51735">
    <property type="entry name" value="NAD(P)-binding Rossmann-fold domains"/>
    <property type="match status" value="1"/>
</dbReference>
<evidence type="ECO:0000259" key="4">
    <source>
        <dbReference type="SMART" id="SM00822"/>
    </source>
</evidence>
<evidence type="ECO:0000256" key="3">
    <source>
        <dbReference type="RuleBase" id="RU000363"/>
    </source>
</evidence>
<comment type="similarity">
    <text evidence="1 3">Belongs to the short-chain dehydrogenases/reductases (SDR) family.</text>
</comment>
<accession>A0AAU8DPE4</accession>
<dbReference type="RefSeq" id="WP_353649674.1">
    <property type="nucleotide sequence ID" value="NZ_CP159218.1"/>
</dbReference>
<dbReference type="PANTHER" id="PTHR44196:SF1">
    <property type="entry name" value="DEHYDROGENASE_REDUCTASE SDR FAMILY MEMBER 7B"/>
    <property type="match status" value="1"/>
</dbReference>
<dbReference type="Gene3D" id="3.40.50.720">
    <property type="entry name" value="NAD(P)-binding Rossmann-like Domain"/>
    <property type="match status" value="1"/>
</dbReference>
<dbReference type="PRINTS" id="PR00081">
    <property type="entry name" value="GDHRDH"/>
</dbReference>
<organism evidence="5">
    <name type="scientific">Nakamurella sp. A5-74</name>
    <dbReference type="NCBI Taxonomy" id="3158264"/>
    <lineage>
        <taxon>Bacteria</taxon>
        <taxon>Bacillati</taxon>
        <taxon>Actinomycetota</taxon>
        <taxon>Actinomycetes</taxon>
        <taxon>Nakamurellales</taxon>
        <taxon>Nakamurellaceae</taxon>
        <taxon>Nakamurella</taxon>
    </lineage>
</organism>